<name>A0A813DD81_POLGL</name>
<feature type="non-terminal residue" evidence="3">
    <location>
        <position position="182"/>
    </location>
</feature>
<protein>
    <submittedName>
        <fullName evidence="3">Uncharacterized protein</fullName>
    </submittedName>
</protein>
<dbReference type="EMBL" id="CAJNNV010000777">
    <property type="protein sequence ID" value="CAE8583532.1"/>
    <property type="molecule type" value="Genomic_DNA"/>
</dbReference>
<feature type="compositionally biased region" description="Low complexity" evidence="2">
    <location>
        <begin position="83"/>
        <end position="96"/>
    </location>
</feature>
<reference evidence="3" key="1">
    <citation type="submission" date="2021-02" db="EMBL/GenBank/DDBJ databases">
        <authorList>
            <person name="Dougan E. K."/>
            <person name="Rhodes N."/>
            <person name="Thang M."/>
            <person name="Chan C."/>
        </authorList>
    </citation>
    <scope>NUCLEOTIDE SEQUENCE</scope>
</reference>
<evidence type="ECO:0000256" key="2">
    <source>
        <dbReference type="SAM" id="MobiDB-lite"/>
    </source>
</evidence>
<sequence>AERRSLAEQLAELRARFHDDLSPASSRSSSNNKNNNNNDNNNNSSATGEERPEAVDQTASQQLSHRHSHHHHGFDGADPMLPPSSTASPLASARSLRQNEAEEEKTIPSERRGVTAEEDPSAEEIARLQLAVGRLRQQRLQSAESAEAEARGRSAELREALAAAELEGRALAAERVVAEAQE</sequence>
<dbReference type="Proteomes" id="UP000654075">
    <property type="component" value="Unassembled WGS sequence"/>
</dbReference>
<keyword evidence="1" id="KW-0175">Coiled coil</keyword>
<feature type="compositionally biased region" description="Basic and acidic residues" evidence="2">
    <location>
        <begin position="97"/>
        <end position="115"/>
    </location>
</feature>
<dbReference type="AlphaFoldDB" id="A0A813DD81"/>
<gene>
    <name evidence="3" type="ORF">PGLA1383_LOCUS2492</name>
</gene>
<feature type="region of interest" description="Disordered" evidence="2">
    <location>
        <begin position="1"/>
        <end position="122"/>
    </location>
</feature>
<comment type="caution">
    <text evidence="3">The sequence shown here is derived from an EMBL/GenBank/DDBJ whole genome shotgun (WGS) entry which is preliminary data.</text>
</comment>
<organism evidence="3 4">
    <name type="scientific">Polarella glacialis</name>
    <name type="common">Dinoflagellate</name>
    <dbReference type="NCBI Taxonomy" id="89957"/>
    <lineage>
        <taxon>Eukaryota</taxon>
        <taxon>Sar</taxon>
        <taxon>Alveolata</taxon>
        <taxon>Dinophyceae</taxon>
        <taxon>Suessiales</taxon>
        <taxon>Suessiaceae</taxon>
        <taxon>Polarella</taxon>
    </lineage>
</organism>
<evidence type="ECO:0000313" key="4">
    <source>
        <dbReference type="Proteomes" id="UP000654075"/>
    </source>
</evidence>
<proteinExistence type="predicted"/>
<evidence type="ECO:0000256" key="1">
    <source>
        <dbReference type="SAM" id="Coils"/>
    </source>
</evidence>
<accession>A0A813DD81</accession>
<feature type="compositionally biased region" description="Low complexity" evidence="2">
    <location>
        <begin position="25"/>
        <end position="45"/>
    </location>
</feature>
<feature type="non-terminal residue" evidence="3">
    <location>
        <position position="1"/>
    </location>
</feature>
<feature type="coiled-coil region" evidence="1">
    <location>
        <begin position="140"/>
        <end position="167"/>
    </location>
</feature>
<evidence type="ECO:0000313" key="3">
    <source>
        <dbReference type="EMBL" id="CAE8583532.1"/>
    </source>
</evidence>
<keyword evidence="4" id="KW-1185">Reference proteome</keyword>
<feature type="compositionally biased region" description="Basic and acidic residues" evidence="2">
    <location>
        <begin position="1"/>
        <end position="21"/>
    </location>
</feature>